<evidence type="ECO:0000313" key="2">
    <source>
        <dbReference type="EMBL" id="GGB72679.1"/>
    </source>
</evidence>
<keyword evidence="3" id="KW-1185">Reference proteome</keyword>
<dbReference type="RefSeq" id="WP_188515251.1">
    <property type="nucleotide sequence ID" value="NZ_BMGD01000006.1"/>
</dbReference>
<dbReference type="EMBL" id="BMGD01000006">
    <property type="protein sequence ID" value="GGB72679.1"/>
    <property type="molecule type" value="Genomic_DNA"/>
</dbReference>
<feature type="signal peptide" evidence="1">
    <location>
        <begin position="1"/>
        <end position="22"/>
    </location>
</feature>
<keyword evidence="1" id="KW-0732">Signal</keyword>
<accession>A0ABQ1JQP3</accession>
<evidence type="ECO:0000313" key="3">
    <source>
        <dbReference type="Proteomes" id="UP000614261"/>
    </source>
</evidence>
<organism evidence="2 3">
    <name type="scientific">Blastomonas aquatica</name>
    <dbReference type="NCBI Taxonomy" id="1510276"/>
    <lineage>
        <taxon>Bacteria</taxon>
        <taxon>Pseudomonadati</taxon>
        <taxon>Pseudomonadota</taxon>
        <taxon>Alphaproteobacteria</taxon>
        <taxon>Sphingomonadales</taxon>
        <taxon>Sphingomonadaceae</taxon>
        <taxon>Blastomonas</taxon>
    </lineage>
</organism>
<feature type="chain" id="PRO_5045629190" description="DUF5666 domain-containing protein" evidence="1">
    <location>
        <begin position="23"/>
        <end position="177"/>
    </location>
</feature>
<evidence type="ECO:0000256" key="1">
    <source>
        <dbReference type="SAM" id="SignalP"/>
    </source>
</evidence>
<sequence>MSSNRYALALVFCVGPASVALAQENVSPSLVAAPVATPAAAQAAPSARSVPPSTVLTVSQLAEITSKRIEEGDKFQFSVVADVVEGGIIAIPRGSLVQGTITWKTGRAIGGKSGKFEVTFDHVTLNGRNYKLTGLHRQEGRGNSVGALLGSMVVSGRSAVMLPGQMANAITAEPIPF</sequence>
<name>A0ABQ1JQP3_9SPHN</name>
<dbReference type="Proteomes" id="UP000614261">
    <property type="component" value="Unassembled WGS sequence"/>
</dbReference>
<proteinExistence type="predicted"/>
<gene>
    <name evidence="2" type="ORF">GCM10010833_29820</name>
</gene>
<reference evidence="3" key="1">
    <citation type="journal article" date="2019" name="Int. J. Syst. Evol. Microbiol.">
        <title>The Global Catalogue of Microorganisms (GCM) 10K type strain sequencing project: providing services to taxonomists for standard genome sequencing and annotation.</title>
        <authorList>
            <consortium name="The Broad Institute Genomics Platform"/>
            <consortium name="The Broad Institute Genome Sequencing Center for Infectious Disease"/>
            <person name="Wu L."/>
            <person name="Ma J."/>
        </authorList>
    </citation>
    <scope>NUCLEOTIDE SEQUENCE [LARGE SCALE GENOMIC DNA]</scope>
    <source>
        <strain evidence="3">CGMCC 1.12851</strain>
    </source>
</reference>
<evidence type="ECO:0008006" key="4">
    <source>
        <dbReference type="Google" id="ProtNLM"/>
    </source>
</evidence>
<comment type="caution">
    <text evidence="2">The sequence shown here is derived from an EMBL/GenBank/DDBJ whole genome shotgun (WGS) entry which is preliminary data.</text>
</comment>
<protein>
    <recommendedName>
        <fullName evidence="4">DUF5666 domain-containing protein</fullName>
    </recommendedName>
</protein>